<keyword evidence="2" id="KW-1185">Reference proteome</keyword>
<proteinExistence type="predicted"/>
<evidence type="ECO:0000313" key="2">
    <source>
        <dbReference type="Proteomes" id="UP000054270"/>
    </source>
</evidence>
<dbReference type="OrthoDB" id="3071584at2759"/>
<dbReference type="SUPFAM" id="SSF52047">
    <property type="entry name" value="RNI-like"/>
    <property type="match status" value="1"/>
</dbReference>
<evidence type="ECO:0000313" key="1">
    <source>
        <dbReference type="EMBL" id="KJA20584.1"/>
    </source>
</evidence>
<accession>A0A0D2NP58</accession>
<dbReference type="AlphaFoldDB" id="A0A0D2NP58"/>
<reference evidence="2" key="1">
    <citation type="submission" date="2014-04" db="EMBL/GenBank/DDBJ databases">
        <title>Evolutionary Origins and Diversification of the Mycorrhizal Mutualists.</title>
        <authorList>
            <consortium name="DOE Joint Genome Institute"/>
            <consortium name="Mycorrhizal Genomics Consortium"/>
            <person name="Kohler A."/>
            <person name="Kuo A."/>
            <person name="Nagy L.G."/>
            <person name="Floudas D."/>
            <person name="Copeland A."/>
            <person name="Barry K.W."/>
            <person name="Cichocki N."/>
            <person name="Veneault-Fourrey C."/>
            <person name="LaButti K."/>
            <person name="Lindquist E.A."/>
            <person name="Lipzen A."/>
            <person name="Lundell T."/>
            <person name="Morin E."/>
            <person name="Murat C."/>
            <person name="Riley R."/>
            <person name="Ohm R."/>
            <person name="Sun H."/>
            <person name="Tunlid A."/>
            <person name="Henrissat B."/>
            <person name="Grigoriev I.V."/>
            <person name="Hibbett D.S."/>
            <person name="Martin F."/>
        </authorList>
    </citation>
    <scope>NUCLEOTIDE SEQUENCE [LARGE SCALE GENOMIC DNA]</scope>
    <source>
        <strain evidence="2">FD-334 SS-4</strain>
    </source>
</reference>
<dbReference type="OMA" id="FSAMSEM"/>
<protein>
    <recommendedName>
        <fullName evidence="3">F-box domain-containing protein</fullName>
    </recommendedName>
</protein>
<sequence>MPKLPPEIWLNIAKNLSKQELRRHIGLNRIFLNVVLDRQWKHMRFSTAHLLYHDLERISDPFIAKRIETMHITLYIECKYSWKRRFKSIGSFCMHFRDTTVVRDAIGFMRKRPAKAPFVDVVNTLHAITPLLLNIRDITIMTSYGLSYSISYPLLRNLLSSFSGSSGSSLRRLSLEGTLDEFSTLLGSNPTFNNLEELNLVFKETHSLSDSNWDINLLISIVTPFINCLCYHLQVLSIKSYFALNLSEFFTTLTLFPILWKLDVRTAFHKTLQYPLSMITFIANHSDTLRDLGLPMIPFQRFSPDMEHHEALMEWLVLLVADDKCLAQLQCLEIYPTKTVMGLDILLACIRRASNSLREINIRGRFFSPHETCLILDTLSHCDNLQSLGFNTCRLEIQLFDALAAKLPHVERIVMMIDNDFQEDQSRGISPSFPEALQERQYISWNLKHLQVKPKGALLDTNILYALARSIPSLRFLGENGVGRSDTRV</sequence>
<dbReference type="InterPro" id="IPR032675">
    <property type="entry name" value="LRR_dom_sf"/>
</dbReference>
<evidence type="ECO:0008006" key="3">
    <source>
        <dbReference type="Google" id="ProtNLM"/>
    </source>
</evidence>
<name>A0A0D2NP58_HYPSF</name>
<dbReference type="EMBL" id="KN817566">
    <property type="protein sequence ID" value="KJA20584.1"/>
    <property type="molecule type" value="Genomic_DNA"/>
</dbReference>
<gene>
    <name evidence="1" type="ORF">HYPSUDRAFT_43102</name>
</gene>
<organism evidence="1 2">
    <name type="scientific">Hypholoma sublateritium (strain FD-334 SS-4)</name>
    <dbReference type="NCBI Taxonomy" id="945553"/>
    <lineage>
        <taxon>Eukaryota</taxon>
        <taxon>Fungi</taxon>
        <taxon>Dikarya</taxon>
        <taxon>Basidiomycota</taxon>
        <taxon>Agaricomycotina</taxon>
        <taxon>Agaricomycetes</taxon>
        <taxon>Agaricomycetidae</taxon>
        <taxon>Agaricales</taxon>
        <taxon>Agaricineae</taxon>
        <taxon>Strophariaceae</taxon>
        <taxon>Hypholoma</taxon>
    </lineage>
</organism>
<dbReference type="Gene3D" id="3.80.10.10">
    <property type="entry name" value="Ribonuclease Inhibitor"/>
    <property type="match status" value="1"/>
</dbReference>
<dbReference type="Proteomes" id="UP000054270">
    <property type="component" value="Unassembled WGS sequence"/>
</dbReference>